<evidence type="ECO:0000313" key="1">
    <source>
        <dbReference type="EMBL" id="KAJ7737232.1"/>
    </source>
</evidence>
<dbReference type="InterPro" id="IPR036397">
    <property type="entry name" value="RNaseH_sf"/>
</dbReference>
<dbReference type="InterPro" id="IPR012337">
    <property type="entry name" value="RNaseH-like_sf"/>
</dbReference>
<comment type="caution">
    <text evidence="1">The sequence shown here is derived from an EMBL/GenBank/DDBJ whole genome shotgun (WGS) entry which is preliminary data.</text>
</comment>
<organism evidence="1 2">
    <name type="scientific">Mycena maculata</name>
    <dbReference type="NCBI Taxonomy" id="230809"/>
    <lineage>
        <taxon>Eukaryota</taxon>
        <taxon>Fungi</taxon>
        <taxon>Dikarya</taxon>
        <taxon>Basidiomycota</taxon>
        <taxon>Agaricomycotina</taxon>
        <taxon>Agaricomycetes</taxon>
        <taxon>Agaricomycetidae</taxon>
        <taxon>Agaricales</taxon>
        <taxon>Marasmiineae</taxon>
        <taxon>Mycenaceae</taxon>
        <taxon>Mycena</taxon>
    </lineage>
</organism>
<dbReference type="SUPFAM" id="SSF53098">
    <property type="entry name" value="Ribonuclease H-like"/>
    <property type="match status" value="1"/>
</dbReference>
<keyword evidence="2" id="KW-1185">Reference proteome</keyword>
<evidence type="ECO:0000313" key="2">
    <source>
        <dbReference type="Proteomes" id="UP001215280"/>
    </source>
</evidence>
<evidence type="ECO:0008006" key="3">
    <source>
        <dbReference type="Google" id="ProtNLM"/>
    </source>
</evidence>
<dbReference type="Gene3D" id="3.30.420.10">
    <property type="entry name" value="Ribonuclease H-like superfamily/Ribonuclease H"/>
    <property type="match status" value="1"/>
</dbReference>
<name>A0AAD7I853_9AGAR</name>
<dbReference type="AlphaFoldDB" id="A0AAD7I853"/>
<proteinExistence type="predicted"/>
<feature type="non-terminal residue" evidence="1">
    <location>
        <position position="1"/>
    </location>
</feature>
<sequence>PAETISVYIAGAVHAPPRRKPSAASGRYIEDDSSRNRGRCIPITVQQTQHAAELHAALDALRCVSSDSVLTIVSTQSHLRDAINKKLPQWEHEGWVGVPNREILCCLAAELKARKAPTFFRVAAPGSPEQAAMLAKRAARAPTEEEWDFTLPNDMGLPGLSLQGNRQRVFYCSIREAKAPKVAPRQSTVKKLSVVREAAENIFGRRVTDADIWKAATAKDILPRTAQFLWKGLHDAHRIGHYWTHIPECEDRAVCRNCEMTEDLEHILVRCESPGQEIIWKAAKALWLEKETSWLEVTLGSILGCGLAEFRDDRGKPKRGSQRLYRILMSESAYLFWRLRNDHVISRNGAPATDEEIMNKWKFAVNQRLQVDITLANRPIRGKRPALASQLVLETWSDALDDGQSLPANWLREPRVLVGSRAFPRTLPRRNSRGIG</sequence>
<reference evidence="1" key="1">
    <citation type="submission" date="2023-03" db="EMBL/GenBank/DDBJ databases">
        <title>Massive genome expansion in bonnet fungi (Mycena s.s.) driven by repeated elements and novel gene families across ecological guilds.</title>
        <authorList>
            <consortium name="Lawrence Berkeley National Laboratory"/>
            <person name="Harder C.B."/>
            <person name="Miyauchi S."/>
            <person name="Viragh M."/>
            <person name="Kuo A."/>
            <person name="Thoen E."/>
            <person name="Andreopoulos B."/>
            <person name="Lu D."/>
            <person name="Skrede I."/>
            <person name="Drula E."/>
            <person name="Henrissat B."/>
            <person name="Morin E."/>
            <person name="Kohler A."/>
            <person name="Barry K."/>
            <person name="LaButti K."/>
            <person name="Morin E."/>
            <person name="Salamov A."/>
            <person name="Lipzen A."/>
            <person name="Mereny Z."/>
            <person name="Hegedus B."/>
            <person name="Baldrian P."/>
            <person name="Stursova M."/>
            <person name="Weitz H."/>
            <person name="Taylor A."/>
            <person name="Grigoriev I.V."/>
            <person name="Nagy L.G."/>
            <person name="Martin F."/>
            <person name="Kauserud H."/>
        </authorList>
    </citation>
    <scope>NUCLEOTIDE SEQUENCE</scope>
    <source>
        <strain evidence="1">CBHHK188m</strain>
    </source>
</reference>
<accession>A0AAD7I853</accession>
<gene>
    <name evidence="1" type="ORF">DFH07DRAFT_753119</name>
</gene>
<dbReference type="GO" id="GO:0003676">
    <property type="term" value="F:nucleic acid binding"/>
    <property type="evidence" value="ECO:0007669"/>
    <property type="project" value="InterPro"/>
</dbReference>
<dbReference type="EMBL" id="JARJLG010000144">
    <property type="protein sequence ID" value="KAJ7737232.1"/>
    <property type="molecule type" value="Genomic_DNA"/>
</dbReference>
<dbReference type="Proteomes" id="UP001215280">
    <property type="component" value="Unassembled WGS sequence"/>
</dbReference>
<protein>
    <recommendedName>
        <fullName evidence="3">Reverse transcriptase zinc-binding domain-containing protein</fullName>
    </recommendedName>
</protein>